<comment type="caution">
    <text evidence="1">The sequence shown here is derived from an EMBL/GenBank/DDBJ whole genome shotgun (WGS) entry which is preliminary data.</text>
</comment>
<reference evidence="1" key="2">
    <citation type="submission" date="2020-09" db="EMBL/GenBank/DDBJ databases">
        <authorList>
            <person name="Sun Q."/>
            <person name="Kim S."/>
        </authorList>
    </citation>
    <scope>NUCLEOTIDE SEQUENCE</scope>
    <source>
        <strain evidence="1">KCTC 42097</strain>
    </source>
</reference>
<dbReference type="RefSeq" id="WP_189487635.1">
    <property type="nucleotide sequence ID" value="NZ_BMZO01000002.1"/>
</dbReference>
<accession>A0A8J3DPF5</accession>
<dbReference type="EMBL" id="BMZO01000002">
    <property type="protein sequence ID" value="GHC63612.1"/>
    <property type="molecule type" value="Genomic_DNA"/>
</dbReference>
<dbReference type="Proteomes" id="UP000641137">
    <property type="component" value="Unassembled WGS sequence"/>
</dbReference>
<evidence type="ECO:0000313" key="1">
    <source>
        <dbReference type="EMBL" id="GHC63612.1"/>
    </source>
</evidence>
<protein>
    <submittedName>
        <fullName evidence="1">Uncharacterized protein</fullName>
    </submittedName>
</protein>
<gene>
    <name evidence="1" type="ORF">GCM10010136_05080</name>
</gene>
<sequence>MGQSLLQNGLFQRGKVSFNQTMQAEADKARATMAKLMADIQGMASTVMAPTIRPKLDMSGISGVHADVGVE</sequence>
<name>A0A8J3DPF5_9HYPH</name>
<organism evidence="1 2">
    <name type="scientific">Limoniibacter endophyticus</name>
    <dbReference type="NCBI Taxonomy" id="1565040"/>
    <lineage>
        <taxon>Bacteria</taxon>
        <taxon>Pseudomonadati</taxon>
        <taxon>Pseudomonadota</taxon>
        <taxon>Alphaproteobacteria</taxon>
        <taxon>Hyphomicrobiales</taxon>
        <taxon>Bartonellaceae</taxon>
        <taxon>Limoniibacter</taxon>
    </lineage>
</organism>
<reference evidence="1" key="1">
    <citation type="journal article" date="2014" name="Int. J. Syst. Evol. Microbiol.">
        <title>Complete genome sequence of Corynebacterium casei LMG S-19264T (=DSM 44701T), isolated from a smear-ripened cheese.</title>
        <authorList>
            <consortium name="US DOE Joint Genome Institute (JGI-PGF)"/>
            <person name="Walter F."/>
            <person name="Albersmeier A."/>
            <person name="Kalinowski J."/>
            <person name="Ruckert C."/>
        </authorList>
    </citation>
    <scope>NUCLEOTIDE SEQUENCE</scope>
    <source>
        <strain evidence="1">KCTC 42097</strain>
    </source>
</reference>
<proteinExistence type="predicted"/>
<dbReference type="AlphaFoldDB" id="A0A8J3DPF5"/>
<evidence type="ECO:0000313" key="2">
    <source>
        <dbReference type="Proteomes" id="UP000641137"/>
    </source>
</evidence>
<keyword evidence="2" id="KW-1185">Reference proteome</keyword>